<organism evidence="2 3">
    <name type="scientific">Paractinoplanes rhizophilus</name>
    <dbReference type="NCBI Taxonomy" id="1416877"/>
    <lineage>
        <taxon>Bacteria</taxon>
        <taxon>Bacillati</taxon>
        <taxon>Actinomycetota</taxon>
        <taxon>Actinomycetes</taxon>
        <taxon>Micromonosporales</taxon>
        <taxon>Micromonosporaceae</taxon>
        <taxon>Paractinoplanes</taxon>
    </lineage>
</organism>
<keyword evidence="1" id="KW-1133">Transmembrane helix</keyword>
<keyword evidence="3" id="KW-1185">Reference proteome</keyword>
<gene>
    <name evidence="2" type="ORF">ACFQS1_23105</name>
</gene>
<dbReference type="Proteomes" id="UP001596548">
    <property type="component" value="Unassembled WGS sequence"/>
</dbReference>
<proteinExistence type="predicted"/>
<keyword evidence="1" id="KW-0812">Transmembrane</keyword>
<sequence length="193" mass="21403">MLLLSGVVVLGILTLWILPALLTRHPSRDLTAAEQLKAVNDVRTPLIGFVVLVGSAVTLWFTARTYRLGRDGHITDRYTKAVAQLGDASSAIRIGGIYALERIGNDSSHDRDTIIWVLGAFTRERSRELRERPDMPPEDVRAALRVAGRLLRRSTVKLDLRDADLRHTDLSGIRPEQVLLDGANLGDTIRPQP</sequence>
<name>A0ABW2HZ65_9ACTN</name>
<evidence type="ECO:0000313" key="3">
    <source>
        <dbReference type="Proteomes" id="UP001596548"/>
    </source>
</evidence>
<dbReference type="Pfam" id="PF00805">
    <property type="entry name" value="Pentapeptide"/>
    <property type="match status" value="1"/>
</dbReference>
<feature type="transmembrane region" description="Helical" evidence="1">
    <location>
        <begin position="46"/>
        <end position="63"/>
    </location>
</feature>
<dbReference type="EMBL" id="JBHTBJ010000018">
    <property type="protein sequence ID" value="MFC7276890.1"/>
    <property type="molecule type" value="Genomic_DNA"/>
</dbReference>
<protein>
    <submittedName>
        <fullName evidence="2">Pentapeptide repeat-containing protein</fullName>
    </submittedName>
</protein>
<comment type="caution">
    <text evidence="2">The sequence shown here is derived from an EMBL/GenBank/DDBJ whole genome shotgun (WGS) entry which is preliminary data.</text>
</comment>
<dbReference type="RefSeq" id="WP_378971795.1">
    <property type="nucleotide sequence ID" value="NZ_JBHTBJ010000018.1"/>
</dbReference>
<reference evidence="3" key="1">
    <citation type="journal article" date="2019" name="Int. J. Syst. Evol. Microbiol.">
        <title>The Global Catalogue of Microorganisms (GCM) 10K type strain sequencing project: providing services to taxonomists for standard genome sequencing and annotation.</title>
        <authorList>
            <consortium name="The Broad Institute Genomics Platform"/>
            <consortium name="The Broad Institute Genome Sequencing Center for Infectious Disease"/>
            <person name="Wu L."/>
            <person name="Ma J."/>
        </authorList>
    </citation>
    <scope>NUCLEOTIDE SEQUENCE [LARGE SCALE GENOMIC DNA]</scope>
    <source>
        <strain evidence="3">XZYJT-10</strain>
    </source>
</reference>
<accession>A0ABW2HZ65</accession>
<keyword evidence="1" id="KW-0472">Membrane</keyword>
<dbReference type="InterPro" id="IPR001646">
    <property type="entry name" value="5peptide_repeat"/>
</dbReference>
<evidence type="ECO:0000313" key="2">
    <source>
        <dbReference type="EMBL" id="MFC7276890.1"/>
    </source>
</evidence>
<evidence type="ECO:0000256" key="1">
    <source>
        <dbReference type="SAM" id="Phobius"/>
    </source>
</evidence>